<keyword evidence="3 6" id="KW-1133">Transmembrane helix</keyword>
<proteinExistence type="predicted"/>
<dbReference type="OrthoDB" id="1913277at2759"/>
<evidence type="ECO:0000256" key="1">
    <source>
        <dbReference type="ARBA" id="ARBA00004141"/>
    </source>
</evidence>
<reference evidence="7 8" key="1">
    <citation type="submission" date="2018-04" db="EMBL/GenBank/DDBJ databases">
        <authorList>
            <person name="Vogel A."/>
        </authorList>
    </citation>
    <scope>NUCLEOTIDE SEQUENCE [LARGE SCALE GENOMIC DNA]</scope>
</reference>
<dbReference type="InterPro" id="IPR039175">
    <property type="entry name" value="TIM22"/>
</dbReference>
<organism evidence="7 8">
    <name type="scientific">Cuscuta campestris</name>
    <dbReference type="NCBI Taxonomy" id="132261"/>
    <lineage>
        <taxon>Eukaryota</taxon>
        <taxon>Viridiplantae</taxon>
        <taxon>Streptophyta</taxon>
        <taxon>Embryophyta</taxon>
        <taxon>Tracheophyta</taxon>
        <taxon>Spermatophyta</taxon>
        <taxon>Magnoliopsida</taxon>
        <taxon>eudicotyledons</taxon>
        <taxon>Gunneridae</taxon>
        <taxon>Pentapetalae</taxon>
        <taxon>asterids</taxon>
        <taxon>lamiids</taxon>
        <taxon>Solanales</taxon>
        <taxon>Convolvulaceae</taxon>
        <taxon>Cuscuteae</taxon>
        <taxon>Cuscuta</taxon>
        <taxon>Cuscuta subgen. Grammica</taxon>
        <taxon>Cuscuta sect. Cleistogrammica</taxon>
    </lineage>
</organism>
<dbReference type="EMBL" id="OOIL02006707">
    <property type="protein sequence ID" value="VFR00624.1"/>
    <property type="molecule type" value="Genomic_DNA"/>
</dbReference>
<evidence type="ECO:0000256" key="3">
    <source>
        <dbReference type="ARBA" id="ARBA00022989"/>
    </source>
</evidence>
<keyword evidence="8" id="KW-1185">Reference proteome</keyword>
<dbReference type="GO" id="GO:0045039">
    <property type="term" value="P:protein insertion into mitochondrial inner membrane"/>
    <property type="evidence" value="ECO:0007669"/>
    <property type="project" value="InterPro"/>
</dbReference>
<feature type="compositionally biased region" description="Low complexity" evidence="5">
    <location>
        <begin position="12"/>
        <end position="21"/>
    </location>
</feature>
<keyword evidence="4 6" id="KW-0472">Membrane</keyword>
<dbReference type="GO" id="GO:0008320">
    <property type="term" value="F:protein transmembrane transporter activity"/>
    <property type="evidence" value="ECO:0007669"/>
    <property type="project" value="TreeGrafter"/>
</dbReference>
<evidence type="ECO:0000313" key="7">
    <source>
        <dbReference type="EMBL" id="VFR00624.1"/>
    </source>
</evidence>
<feature type="transmembrane region" description="Helical" evidence="6">
    <location>
        <begin position="115"/>
        <end position="134"/>
    </location>
</feature>
<dbReference type="Proteomes" id="UP000595140">
    <property type="component" value="Unassembled WGS sequence"/>
</dbReference>
<evidence type="ECO:0000256" key="4">
    <source>
        <dbReference type="ARBA" id="ARBA00023136"/>
    </source>
</evidence>
<dbReference type="PANTHER" id="PTHR14110:SF10">
    <property type="entry name" value="OS04G0376100 PROTEIN"/>
    <property type="match status" value="1"/>
</dbReference>
<dbReference type="PANTHER" id="PTHR14110">
    <property type="entry name" value="MITOCHONDRIAL IMPORT INNER MEMBRANE TRANSLOCASE SUBUNIT TIM22"/>
    <property type="match status" value="1"/>
</dbReference>
<protein>
    <submittedName>
        <fullName evidence="7">Uncharacterized protein</fullName>
    </submittedName>
</protein>
<evidence type="ECO:0000313" key="8">
    <source>
        <dbReference type="Proteomes" id="UP000595140"/>
    </source>
</evidence>
<sequence>MAAGDETPKDLTSTPSISPSSSEIWKDKIIVPTILAGIAGGGAGLVSKHRKVHGLANICTAYATNFAIVTGCYCGAREFVRASRTGKPDDLLNSALGGIGSGAILGRLQGGQHGAIRYSVIFAVVGTSVDFATLKLKPMLRRFYDSAVAGKDSWLRLPEWSPIQVLDEDALAAKRKREEEIYRRVHDLDKKQQS</sequence>
<feature type="transmembrane region" description="Helical" evidence="6">
    <location>
        <begin position="29"/>
        <end position="46"/>
    </location>
</feature>
<keyword evidence="2 6" id="KW-0812">Transmembrane</keyword>
<dbReference type="GO" id="GO:0042721">
    <property type="term" value="C:TIM22 mitochondrial import inner membrane insertion complex"/>
    <property type="evidence" value="ECO:0007669"/>
    <property type="project" value="InterPro"/>
</dbReference>
<dbReference type="GO" id="GO:0030943">
    <property type="term" value="F:mitochondrion targeting sequence binding"/>
    <property type="evidence" value="ECO:0007669"/>
    <property type="project" value="TreeGrafter"/>
</dbReference>
<dbReference type="AlphaFoldDB" id="A0A484NI29"/>
<evidence type="ECO:0000256" key="2">
    <source>
        <dbReference type="ARBA" id="ARBA00022692"/>
    </source>
</evidence>
<name>A0A484NI29_9ASTE</name>
<feature type="region of interest" description="Disordered" evidence="5">
    <location>
        <begin position="1"/>
        <end position="21"/>
    </location>
</feature>
<accession>A0A484NI29</accession>
<evidence type="ECO:0000256" key="5">
    <source>
        <dbReference type="SAM" id="MobiDB-lite"/>
    </source>
</evidence>
<feature type="transmembrane region" description="Helical" evidence="6">
    <location>
        <begin position="91"/>
        <end position="109"/>
    </location>
</feature>
<evidence type="ECO:0000256" key="6">
    <source>
        <dbReference type="SAM" id="Phobius"/>
    </source>
</evidence>
<gene>
    <name evidence="7" type="ORF">CCAM_LOCUS42399</name>
</gene>
<comment type="subcellular location">
    <subcellularLocation>
        <location evidence="1">Membrane</location>
        <topology evidence="1">Multi-pass membrane protein</topology>
    </subcellularLocation>
</comment>